<evidence type="ECO:0000256" key="2">
    <source>
        <dbReference type="PIRSR" id="PIRSR605511-1"/>
    </source>
</evidence>
<comment type="similarity">
    <text evidence="1">Belongs to the SMP-30/CGR1 family.</text>
</comment>
<feature type="active site" description="Proton donor/acceptor" evidence="2">
    <location>
        <position position="221"/>
    </location>
</feature>
<dbReference type="PANTHER" id="PTHR10907:SF47">
    <property type="entry name" value="REGUCALCIN"/>
    <property type="match status" value="1"/>
</dbReference>
<dbReference type="RefSeq" id="WP_160145037.1">
    <property type="nucleotide sequence ID" value="NZ_FNVU01000006.1"/>
</dbReference>
<accession>A0A1H6AXI0</accession>
<evidence type="ECO:0000256" key="1">
    <source>
        <dbReference type="ARBA" id="ARBA00008853"/>
    </source>
</evidence>
<dbReference type="GO" id="GO:0005509">
    <property type="term" value="F:calcium ion binding"/>
    <property type="evidence" value="ECO:0007669"/>
    <property type="project" value="TreeGrafter"/>
</dbReference>
<dbReference type="SUPFAM" id="SSF63829">
    <property type="entry name" value="Calcium-dependent phosphotriesterase"/>
    <property type="match status" value="1"/>
</dbReference>
<dbReference type="PRINTS" id="PR01790">
    <property type="entry name" value="SMP30FAMILY"/>
</dbReference>
<dbReference type="GO" id="GO:0019853">
    <property type="term" value="P:L-ascorbic acid biosynthetic process"/>
    <property type="evidence" value="ECO:0007669"/>
    <property type="project" value="TreeGrafter"/>
</dbReference>
<dbReference type="Gene3D" id="2.120.10.30">
    <property type="entry name" value="TolB, C-terminal domain"/>
    <property type="match status" value="1"/>
</dbReference>
<feature type="binding site" evidence="3">
    <location>
        <position position="22"/>
    </location>
    <ligand>
        <name>a divalent metal cation</name>
        <dbReference type="ChEBI" id="CHEBI:60240"/>
    </ligand>
</feature>
<protein>
    <submittedName>
        <fullName evidence="5">Sugar lactone lactonase YvrE</fullName>
    </submittedName>
</protein>
<keyword evidence="6" id="KW-1185">Reference proteome</keyword>
<dbReference type="InterPro" id="IPR013658">
    <property type="entry name" value="SGL"/>
</dbReference>
<reference evidence="5 6" key="1">
    <citation type="submission" date="2016-10" db="EMBL/GenBank/DDBJ databases">
        <authorList>
            <person name="de Groot N.N."/>
        </authorList>
    </citation>
    <scope>NUCLEOTIDE SEQUENCE [LARGE SCALE GENOMIC DNA]</scope>
    <source>
        <strain evidence="5 6">CGMCC 4.2023</strain>
    </source>
</reference>
<dbReference type="InterPro" id="IPR005511">
    <property type="entry name" value="SMP-30"/>
</dbReference>
<feature type="binding site" evidence="3">
    <location>
        <position position="171"/>
    </location>
    <ligand>
        <name>a divalent metal cation</name>
        <dbReference type="ChEBI" id="CHEBI:60240"/>
    </ligand>
</feature>
<keyword evidence="3" id="KW-0862">Zinc</keyword>
<keyword evidence="3" id="KW-0479">Metal-binding</keyword>
<feature type="binding site" evidence="3">
    <location>
        <position position="221"/>
    </location>
    <ligand>
        <name>a divalent metal cation</name>
        <dbReference type="ChEBI" id="CHEBI:60240"/>
    </ligand>
</feature>
<dbReference type="GO" id="GO:0004341">
    <property type="term" value="F:gluconolactonase activity"/>
    <property type="evidence" value="ECO:0007669"/>
    <property type="project" value="TreeGrafter"/>
</dbReference>
<dbReference type="OrthoDB" id="2633250at2"/>
<gene>
    <name evidence="5" type="ORF">SAMN05216223_10652</name>
</gene>
<dbReference type="Proteomes" id="UP000236754">
    <property type="component" value="Unassembled WGS sequence"/>
</dbReference>
<feature type="domain" description="SMP-30/Gluconolactonase/LRE-like region" evidence="4">
    <location>
        <begin position="20"/>
        <end position="278"/>
    </location>
</feature>
<evidence type="ECO:0000313" key="6">
    <source>
        <dbReference type="Proteomes" id="UP000236754"/>
    </source>
</evidence>
<proteinExistence type="inferred from homology"/>
<dbReference type="Pfam" id="PF08450">
    <property type="entry name" value="SGL"/>
    <property type="match status" value="1"/>
</dbReference>
<comment type="cofactor">
    <cofactor evidence="3">
        <name>Zn(2+)</name>
        <dbReference type="ChEBI" id="CHEBI:29105"/>
    </cofactor>
    <text evidence="3">Binds 1 divalent metal cation per subunit.</text>
</comment>
<evidence type="ECO:0000256" key="3">
    <source>
        <dbReference type="PIRSR" id="PIRSR605511-2"/>
    </source>
</evidence>
<dbReference type="AlphaFoldDB" id="A0A1H6AXI0"/>
<evidence type="ECO:0000259" key="4">
    <source>
        <dbReference type="Pfam" id="PF08450"/>
    </source>
</evidence>
<organism evidence="5 6">
    <name type="scientific">Actinacidiphila yanglinensis</name>
    <dbReference type="NCBI Taxonomy" id="310779"/>
    <lineage>
        <taxon>Bacteria</taxon>
        <taxon>Bacillati</taxon>
        <taxon>Actinomycetota</taxon>
        <taxon>Actinomycetes</taxon>
        <taxon>Kitasatosporales</taxon>
        <taxon>Streptomycetaceae</taxon>
        <taxon>Actinacidiphila</taxon>
    </lineage>
</organism>
<evidence type="ECO:0000313" key="5">
    <source>
        <dbReference type="EMBL" id="SEG53281.1"/>
    </source>
</evidence>
<dbReference type="InterPro" id="IPR011042">
    <property type="entry name" value="6-blade_b-propeller_TolB-like"/>
</dbReference>
<feature type="binding site" evidence="3">
    <location>
        <position position="125"/>
    </location>
    <ligand>
        <name>substrate</name>
    </ligand>
</feature>
<sequence length="310" mass="31214">MSPASSLPAPELFARGRAAVGEGPVVDHRTGELVWVDIPAGVLVRSPLGAPGSPSVAARVGMSLGAVAVRDRGGYVAAVGAGLGVIGPPGTAGGTGPGAGTDAGGGSLALTVVHPVLPAPDLRMNDAKCDPAGRFWAGSTTLAFADGGGALHCWDPSGGVRTALRGLTLPNGLGWSPDGSRFYLADSVRRVVLTAPFDPADGRLGPVRELLRWDSADGMPDGLCVDQDGCLWIAVWGAGEVRRYDPRGTCLAVLRLPVSQPSSCAFGPDGTLYVTSASEGLRPGTEPLAGSVFALPCTAFRGVPAGTFAG</sequence>
<dbReference type="PANTHER" id="PTHR10907">
    <property type="entry name" value="REGUCALCIN"/>
    <property type="match status" value="1"/>
</dbReference>
<feature type="binding site" evidence="3">
    <location>
        <position position="123"/>
    </location>
    <ligand>
        <name>substrate</name>
    </ligand>
</feature>
<dbReference type="EMBL" id="FNVU01000006">
    <property type="protein sequence ID" value="SEG53281.1"/>
    <property type="molecule type" value="Genomic_DNA"/>
</dbReference>
<name>A0A1H6AXI0_9ACTN</name>